<sequence length="117" mass="13540">MRHKEENALELISNTLRRHVIIVRTVLLRPFCKSKRDRTVNKKTKDVLESHLAGFLDETLQGLRNVAQKELFNKESHQLSGPEQITEMEPCEFCGTVKSKGMVCLPSNLHCRRRRNA</sequence>
<accession>A0AAQ1SQK5</accession>
<reference evidence="1 2" key="1">
    <citation type="submission" date="2017-11" db="EMBL/GenBank/DDBJ databases">
        <authorList>
            <person name="Lechat P."/>
        </authorList>
    </citation>
    <scope>NUCLEOTIDE SEQUENCE [LARGE SCALE GENOMIC DNA]</scope>
    <source>
        <strain evidence="1">L495</strain>
    </source>
</reference>
<evidence type="ECO:0000313" key="1">
    <source>
        <dbReference type="EMBL" id="SOR63401.1"/>
    </source>
</evidence>
<name>A0AAQ1SQK5_LEPIR</name>
<proteinExistence type="predicted"/>
<organism evidence="1 2">
    <name type="scientific">Leptospira interrogans serovar Manilae</name>
    <dbReference type="NCBI Taxonomy" id="214675"/>
    <lineage>
        <taxon>Bacteria</taxon>
        <taxon>Pseudomonadati</taxon>
        <taxon>Spirochaetota</taxon>
        <taxon>Spirochaetia</taxon>
        <taxon>Leptospirales</taxon>
        <taxon>Leptospiraceae</taxon>
        <taxon>Leptospira</taxon>
    </lineage>
</organism>
<comment type="caution">
    <text evidence="1">The sequence shown here is derived from an EMBL/GenBank/DDBJ whole genome shotgun (WGS) entry which is preliminary data.</text>
</comment>
<dbReference type="AlphaFoldDB" id="A0AAQ1SQK5"/>
<dbReference type="EMBL" id="OEJX01000064">
    <property type="protein sequence ID" value="SOR63401.1"/>
    <property type="molecule type" value="Genomic_DNA"/>
</dbReference>
<dbReference type="Proteomes" id="UP000234460">
    <property type="component" value="Chromosome LMANV2"/>
</dbReference>
<gene>
    <name evidence="1" type="ORF">LMANV2_670065</name>
</gene>
<evidence type="ECO:0000313" key="2">
    <source>
        <dbReference type="Proteomes" id="UP000234460"/>
    </source>
</evidence>
<protein>
    <submittedName>
        <fullName evidence="1">Uncharacterized protein</fullName>
    </submittedName>
</protein>